<evidence type="ECO:0000313" key="1">
    <source>
        <dbReference type="EMBL" id="GAH20792.1"/>
    </source>
</evidence>
<comment type="caution">
    <text evidence="1">The sequence shown here is derived from an EMBL/GenBank/DDBJ whole genome shotgun (WGS) entry which is preliminary data.</text>
</comment>
<name>X1DKP8_9ZZZZ</name>
<dbReference type="AlphaFoldDB" id="X1DKP8"/>
<proteinExistence type="predicted"/>
<protein>
    <submittedName>
        <fullName evidence="1">Uncharacterized protein</fullName>
    </submittedName>
</protein>
<feature type="non-terminal residue" evidence="1">
    <location>
        <position position="1"/>
    </location>
</feature>
<sequence length="107" mass="12347">KGKKCVRCGKEIDSLDANSAKHIINPKDKRTHGINKIEKIVKSKLSKNRVTGILKEHKLTMQDFLHSKEIYPDEYGRREIVIEEEIEVSKTAIICLDCVQEDDTIIW</sequence>
<organism evidence="1">
    <name type="scientific">marine sediment metagenome</name>
    <dbReference type="NCBI Taxonomy" id="412755"/>
    <lineage>
        <taxon>unclassified sequences</taxon>
        <taxon>metagenomes</taxon>
        <taxon>ecological metagenomes</taxon>
    </lineage>
</organism>
<accession>X1DKP8</accession>
<dbReference type="EMBL" id="BARU01003133">
    <property type="protein sequence ID" value="GAH20792.1"/>
    <property type="molecule type" value="Genomic_DNA"/>
</dbReference>
<reference evidence="1" key="1">
    <citation type="journal article" date="2014" name="Front. Microbiol.">
        <title>High frequency of phylogenetically diverse reductive dehalogenase-homologous genes in deep subseafloor sedimentary metagenomes.</title>
        <authorList>
            <person name="Kawai M."/>
            <person name="Futagami T."/>
            <person name="Toyoda A."/>
            <person name="Takaki Y."/>
            <person name="Nishi S."/>
            <person name="Hori S."/>
            <person name="Arai W."/>
            <person name="Tsubouchi T."/>
            <person name="Morono Y."/>
            <person name="Uchiyama I."/>
            <person name="Ito T."/>
            <person name="Fujiyama A."/>
            <person name="Inagaki F."/>
            <person name="Takami H."/>
        </authorList>
    </citation>
    <scope>NUCLEOTIDE SEQUENCE</scope>
    <source>
        <strain evidence="1">Expedition CK06-06</strain>
    </source>
</reference>
<gene>
    <name evidence="1" type="ORF">S03H2_06954</name>
</gene>